<proteinExistence type="predicted"/>
<dbReference type="EMBL" id="JSAN01000101">
    <property type="protein sequence ID" value="KIC71229.1"/>
    <property type="molecule type" value="Genomic_DNA"/>
</dbReference>
<evidence type="ECO:0000313" key="2">
    <source>
        <dbReference type="Proteomes" id="UP000031465"/>
    </source>
</evidence>
<organism evidence="1 2">
    <name type="scientific">Candidatus Protochlamydia amoebophila</name>
    <dbReference type="NCBI Taxonomy" id="362787"/>
    <lineage>
        <taxon>Bacteria</taxon>
        <taxon>Pseudomonadati</taxon>
        <taxon>Chlamydiota</taxon>
        <taxon>Chlamydiia</taxon>
        <taxon>Parachlamydiales</taxon>
        <taxon>Parachlamydiaceae</taxon>
        <taxon>Candidatus Protochlamydia</taxon>
    </lineage>
</organism>
<dbReference type="AlphaFoldDB" id="A0A0C1H0D9"/>
<sequence>MQVSNNDFEEQPDPCELQWSRPFYTLKNELFIPVVLEESMILPAGFNTKTIYLDGRLKADLKWKGAREEALKAIEAGAYLFWDINIGLMDDLPFALINQTQYLSLSLSLEHFRDSLWKEFKHKTIGISLYKGSADFSLKFPWDAHQIENLKEWIAHLFKDEIQLKEETGVSVSSLAHLTVADFCQTEQGQQLIRLFCRDVSMEYISLLISRLPDTLPAYLFLDVTHFANHPLYQMQLLHPARFEQFNLALKGFTLPFFAWGWQSQATSLGYSGIHPLPIPPNNVASIGICIPPLFISRPSQFKGLEQALKDLLAQAIPFRLIAEEHLITGWDGLDYLIYTPTGLSGQGKRKLQGFCAAGGTAISTSDLIGLDYEITYETFMAAPSPKSEGF</sequence>
<comment type="caution">
    <text evidence="1">The sequence shown here is derived from an EMBL/GenBank/DDBJ whole genome shotgun (WGS) entry which is preliminary data.</text>
</comment>
<reference evidence="1 2" key="1">
    <citation type="journal article" date="2014" name="Mol. Biol. Evol.">
        <title>Massive expansion of Ubiquitination-related gene families within the Chlamydiae.</title>
        <authorList>
            <person name="Domman D."/>
            <person name="Collingro A."/>
            <person name="Lagkouvardos I."/>
            <person name="Gehre L."/>
            <person name="Weinmaier T."/>
            <person name="Rattei T."/>
            <person name="Subtil A."/>
            <person name="Horn M."/>
        </authorList>
    </citation>
    <scope>NUCLEOTIDE SEQUENCE [LARGE SCALE GENOMIC DNA]</scope>
    <source>
        <strain evidence="1 2">EI2</strain>
    </source>
</reference>
<evidence type="ECO:0000313" key="1">
    <source>
        <dbReference type="EMBL" id="KIC71229.1"/>
    </source>
</evidence>
<dbReference type="RefSeq" id="WP_039359586.1">
    <property type="nucleotide sequence ID" value="NZ_JSAN01000101.1"/>
</dbReference>
<accession>A0A0C1H0D9</accession>
<name>A0A0C1H0D9_9BACT</name>
<dbReference type="PATRIC" id="fig|362787.3.peg.1569"/>
<dbReference type="Proteomes" id="UP000031465">
    <property type="component" value="Unassembled WGS sequence"/>
</dbReference>
<gene>
    <name evidence="1" type="ORF">DB44_EC00050</name>
</gene>
<protein>
    <submittedName>
        <fullName evidence="1">Uncharacterized protein</fullName>
    </submittedName>
</protein>